<dbReference type="GO" id="GO:0009234">
    <property type="term" value="P:menaquinone biosynthetic process"/>
    <property type="evidence" value="ECO:0007669"/>
    <property type="project" value="UniProtKB-UniRule"/>
</dbReference>
<dbReference type="UniPathway" id="UPA00079">
    <property type="reaction ID" value="UER00169"/>
</dbReference>
<feature type="binding site" evidence="5">
    <location>
        <position position="77"/>
    </location>
    <ligand>
        <name>S-adenosyl-L-methionine</name>
        <dbReference type="ChEBI" id="CHEBI:59789"/>
    </ligand>
</feature>
<keyword evidence="6" id="KW-0830">Ubiquinone</keyword>
<dbReference type="PANTHER" id="PTHR43591:SF24">
    <property type="entry name" value="2-METHOXY-6-POLYPRENYL-1,4-BENZOQUINOL METHYLASE, MITOCHONDRIAL"/>
    <property type="match status" value="1"/>
</dbReference>
<proteinExistence type="inferred from homology"/>
<keyword evidence="1 5" id="KW-0474">Menaquinone biosynthesis</keyword>
<dbReference type="KEGG" id="csee:C10C_0470"/>
<evidence type="ECO:0000256" key="1">
    <source>
        <dbReference type="ARBA" id="ARBA00022428"/>
    </source>
</evidence>
<keyword evidence="3 5" id="KW-0808">Transferase</keyword>
<dbReference type="Proteomes" id="UP000244926">
    <property type="component" value="Chromosome I"/>
</dbReference>
<sequence>MESFTNKLDCKTMFDAIATKYDRINAILSLGMHHLWNRSLIRMLGAERSLLDLCTGTGKVAKQYKITYPKSLITLVDSSSEMLNIAKQHLREDSYFFILGDVAQLPIENNSYPLAAMAYGLRNLPDPYKALQEVARVLTPSGRLGILELTLPVKRSPIYLAHKLYLHTVVPWIGKLFSKDPYAYKYLSTSIQQLPQDHNLEDLFLKSGFYLKKKKKLFLGVATIWLLQKK</sequence>
<dbReference type="AlphaFoldDB" id="A0A2R8FB33"/>
<dbReference type="RefSeq" id="WP_108896593.1">
    <property type="nucleotide sequence ID" value="NZ_LT993738.1"/>
</dbReference>
<comment type="function">
    <text evidence="5">Methyltransferase required for the conversion of demethylmenaquinol (DMKH2) to menaquinol (MKH2).</text>
</comment>
<dbReference type="HAMAP" id="MF_01813">
    <property type="entry name" value="MenG_UbiE_methyltr"/>
    <property type="match status" value="1"/>
</dbReference>
<name>A0A2R8FB33_9CHLA</name>
<evidence type="ECO:0000256" key="3">
    <source>
        <dbReference type="ARBA" id="ARBA00022679"/>
    </source>
</evidence>
<dbReference type="PROSITE" id="PS51608">
    <property type="entry name" value="SAM_MT_UBIE"/>
    <property type="match status" value="1"/>
</dbReference>
<dbReference type="PROSITE" id="PS01183">
    <property type="entry name" value="UBIE_1"/>
    <property type="match status" value="1"/>
</dbReference>
<evidence type="ECO:0000313" key="7">
    <source>
        <dbReference type="Proteomes" id="UP000244926"/>
    </source>
</evidence>
<dbReference type="SUPFAM" id="SSF53335">
    <property type="entry name" value="S-adenosyl-L-methionine-dependent methyltransferases"/>
    <property type="match status" value="1"/>
</dbReference>
<evidence type="ECO:0000256" key="4">
    <source>
        <dbReference type="ARBA" id="ARBA00022691"/>
    </source>
</evidence>
<dbReference type="NCBIfam" id="TIGR01934">
    <property type="entry name" value="MenG_MenH_UbiE"/>
    <property type="match status" value="1"/>
</dbReference>
<feature type="binding site" evidence="5">
    <location>
        <begin position="101"/>
        <end position="102"/>
    </location>
    <ligand>
        <name>S-adenosyl-L-methionine</name>
        <dbReference type="ChEBI" id="CHEBI:59789"/>
    </ligand>
</feature>
<reference evidence="7" key="1">
    <citation type="submission" date="2017-11" db="EMBL/GenBank/DDBJ databases">
        <authorList>
            <person name="Seth-Smith MB H."/>
        </authorList>
    </citation>
    <scope>NUCLEOTIDE SEQUENCE [LARGE SCALE GENOMIC DNA]</scope>
</reference>
<comment type="caution">
    <text evidence="5">Lacks conserved residue(s) required for the propagation of feature annotation.</text>
</comment>
<organism evidence="6 7">
    <name type="scientific">Chlamydia serpentis</name>
    <dbReference type="NCBI Taxonomy" id="1967782"/>
    <lineage>
        <taxon>Bacteria</taxon>
        <taxon>Pseudomonadati</taxon>
        <taxon>Chlamydiota</taxon>
        <taxon>Chlamydiia</taxon>
        <taxon>Chlamydiales</taxon>
        <taxon>Chlamydiaceae</taxon>
        <taxon>Chlamydia/Chlamydophila group</taxon>
        <taxon>Chlamydia</taxon>
    </lineage>
</organism>
<dbReference type="GO" id="GO:0043770">
    <property type="term" value="F:demethylmenaquinone methyltransferase activity"/>
    <property type="evidence" value="ECO:0007669"/>
    <property type="project" value="UniProtKB-UniRule"/>
</dbReference>
<dbReference type="InterPro" id="IPR023576">
    <property type="entry name" value="UbiE/COQ5_MeTrFase_CS"/>
</dbReference>
<feature type="binding site" evidence="5">
    <location>
        <position position="57"/>
    </location>
    <ligand>
        <name>S-adenosyl-L-methionine</name>
        <dbReference type="ChEBI" id="CHEBI:59789"/>
    </ligand>
</feature>
<dbReference type="EC" id="2.1.1.163" evidence="5"/>
<dbReference type="Pfam" id="PF01209">
    <property type="entry name" value="Ubie_methyltran"/>
    <property type="match status" value="1"/>
</dbReference>
<comment type="catalytic activity">
    <reaction evidence="5">
        <text>a 2-demethylmenaquinol + S-adenosyl-L-methionine = a menaquinol + S-adenosyl-L-homocysteine + H(+)</text>
        <dbReference type="Rhea" id="RHEA:42640"/>
        <dbReference type="Rhea" id="RHEA-COMP:9539"/>
        <dbReference type="Rhea" id="RHEA-COMP:9563"/>
        <dbReference type="ChEBI" id="CHEBI:15378"/>
        <dbReference type="ChEBI" id="CHEBI:18151"/>
        <dbReference type="ChEBI" id="CHEBI:55437"/>
        <dbReference type="ChEBI" id="CHEBI:57856"/>
        <dbReference type="ChEBI" id="CHEBI:59789"/>
        <dbReference type="EC" id="2.1.1.163"/>
    </reaction>
</comment>
<dbReference type="InterPro" id="IPR004033">
    <property type="entry name" value="UbiE/COQ5_MeTrFase"/>
</dbReference>
<evidence type="ECO:0000256" key="2">
    <source>
        <dbReference type="ARBA" id="ARBA00022603"/>
    </source>
</evidence>
<protein>
    <recommendedName>
        <fullName evidence="5">Demethylmenaquinone methyltransferase</fullName>
        <ecNumber evidence="5">2.1.1.163</ecNumber>
    </recommendedName>
</protein>
<dbReference type="EMBL" id="LT993738">
    <property type="protein sequence ID" value="SPN73635.1"/>
    <property type="molecule type" value="Genomic_DNA"/>
</dbReference>
<dbReference type="PANTHER" id="PTHR43591">
    <property type="entry name" value="METHYLTRANSFERASE"/>
    <property type="match status" value="1"/>
</dbReference>
<dbReference type="Gene3D" id="3.40.50.150">
    <property type="entry name" value="Vaccinia Virus protein VP39"/>
    <property type="match status" value="1"/>
</dbReference>
<comment type="similarity">
    <text evidence="5">Belongs to the class I-like SAM-binding methyltransferase superfamily. MenG/UbiE family.</text>
</comment>
<dbReference type="NCBIfam" id="NF001244">
    <property type="entry name" value="PRK00216.1-5"/>
    <property type="match status" value="1"/>
</dbReference>
<evidence type="ECO:0000256" key="5">
    <source>
        <dbReference type="HAMAP-Rule" id="MF_01813"/>
    </source>
</evidence>
<keyword evidence="4 5" id="KW-0949">S-adenosyl-L-methionine</keyword>
<dbReference type="CDD" id="cd02440">
    <property type="entry name" value="AdoMet_MTases"/>
    <property type="match status" value="1"/>
</dbReference>
<dbReference type="GO" id="GO:0032259">
    <property type="term" value="P:methylation"/>
    <property type="evidence" value="ECO:0007669"/>
    <property type="project" value="UniProtKB-KW"/>
</dbReference>
<comment type="pathway">
    <text evidence="5">Quinol/quinone metabolism; menaquinone biosynthesis; menaquinol from 1,4-dihydroxy-2-naphthoate: step 2/2.</text>
</comment>
<accession>A0A2R8FB33</accession>
<keyword evidence="7" id="KW-1185">Reference proteome</keyword>
<keyword evidence="2 5" id="KW-0489">Methyltransferase</keyword>
<dbReference type="InterPro" id="IPR029063">
    <property type="entry name" value="SAM-dependent_MTases_sf"/>
</dbReference>
<gene>
    <name evidence="6" type="primary">ubiE</name>
    <name evidence="5" type="synonym">menG</name>
    <name evidence="6" type="ORF">C10C_0470</name>
</gene>
<evidence type="ECO:0000313" key="6">
    <source>
        <dbReference type="EMBL" id="SPN73635.1"/>
    </source>
</evidence>
<dbReference type="OrthoDB" id="9808140at2"/>